<reference evidence="2" key="1">
    <citation type="submission" date="2017-04" db="EMBL/GenBank/DDBJ databases">
        <title>Population genomics of picophytoplankton unveils novel chromosome hypervariability.</title>
        <authorList>
            <consortium name="DOE Joint Genome Institute"/>
            <person name="Blanc-Mathieu R."/>
            <person name="Krasovec M."/>
            <person name="Hebrard M."/>
            <person name="Yau S."/>
            <person name="Desgranges E."/>
            <person name="Martin J."/>
            <person name="Schackwitz W."/>
            <person name="Kuo A."/>
            <person name="Salin G."/>
            <person name="Donnadieu C."/>
            <person name="Desdevises Y."/>
            <person name="Sanchez-Ferandin S."/>
            <person name="Moreau H."/>
            <person name="Rivals E."/>
            <person name="Grigoriev I.V."/>
            <person name="Grimsley N."/>
            <person name="Eyre-Walker A."/>
            <person name="Piganeau G."/>
        </authorList>
    </citation>
    <scope>NUCLEOTIDE SEQUENCE [LARGE SCALE GENOMIC DNA]</scope>
    <source>
        <strain evidence="2">RCC 1115</strain>
    </source>
</reference>
<name>A0A1Y5IA36_OSTTA</name>
<proteinExistence type="predicted"/>
<evidence type="ECO:0000313" key="2">
    <source>
        <dbReference type="EMBL" id="OUS45084.1"/>
    </source>
</evidence>
<dbReference type="eggNOG" id="ENOG502QQ68">
    <property type="taxonomic scope" value="Eukaryota"/>
</dbReference>
<dbReference type="AlphaFoldDB" id="A0A1Y5IA36"/>
<sequence>MHASDDVDDDDLKSLISRHRAHRDAATDALGRARDGRWRTADDGARKGRSTRPRATESDDLDRANGSMDAAVGDRPANERGVVSGERVVVGVGYWAGGDVARWGDAHPCGDRATLGAIGVNGVGVVGTTTFVVNSGEMTALRGTRADEDGLYAANASATAMTVVAYTATKRSTPRVVRLETSDPASEGKSGIVSALTLLVTFDEGAVKYLRWHDAGCGNCGGTADARCLPVGEGHHACAASKAGCDGTCSGSACDVALNTTDALRCQLTVTMATSGTDANKEVFVAGGQLERLSKYASSGAYASAAASASAAVTGVTGFIGR</sequence>
<evidence type="ECO:0000256" key="1">
    <source>
        <dbReference type="SAM" id="MobiDB-lite"/>
    </source>
</evidence>
<dbReference type="EMBL" id="KZ155791">
    <property type="protein sequence ID" value="OUS45084.1"/>
    <property type="molecule type" value="Genomic_DNA"/>
</dbReference>
<protein>
    <submittedName>
        <fullName evidence="2">Uncharacterized protein</fullName>
    </submittedName>
</protein>
<accession>A0A1Y5IA36</accession>
<dbReference type="Proteomes" id="UP000195557">
    <property type="component" value="Unassembled WGS sequence"/>
</dbReference>
<feature type="region of interest" description="Disordered" evidence="1">
    <location>
        <begin position="17"/>
        <end position="76"/>
    </location>
</feature>
<feature type="compositionally biased region" description="Basic and acidic residues" evidence="1">
    <location>
        <begin position="23"/>
        <end position="46"/>
    </location>
</feature>
<feature type="compositionally biased region" description="Basic and acidic residues" evidence="1">
    <location>
        <begin position="54"/>
        <end position="63"/>
    </location>
</feature>
<gene>
    <name evidence="2" type="ORF">BE221DRAFT_77317</name>
</gene>
<organism evidence="2">
    <name type="scientific">Ostreococcus tauri</name>
    <name type="common">Marine green alga</name>
    <dbReference type="NCBI Taxonomy" id="70448"/>
    <lineage>
        <taxon>Eukaryota</taxon>
        <taxon>Viridiplantae</taxon>
        <taxon>Chlorophyta</taxon>
        <taxon>Mamiellophyceae</taxon>
        <taxon>Mamiellales</taxon>
        <taxon>Bathycoccaceae</taxon>
        <taxon>Ostreococcus</taxon>
    </lineage>
</organism>